<organism evidence="2 5">
    <name type="scientific">Streptococcus mitis</name>
    <dbReference type="NCBI Taxonomy" id="28037"/>
    <lineage>
        <taxon>Bacteria</taxon>
        <taxon>Bacillati</taxon>
        <taxon>Bacillota</taxon>
        <taxon>Bacilli</taxon>
        <taxon>Lactobacillales</taxon>
        <taxon>Streptococcaceae</taxon>
        <taxon>Streptococcus</taxon>
        <taxon>Streptococcus mitis group</taxon>
    </lineage>
</organism>
<reference evidence="6 7" key="2">
    <citation type="submission" date="2018-11" db="EMBL/GenBank/DDBJ databases">
        <title>Species Designations Belie Phenotypic and Genotypic Heterogeneity in Oral Streptococci.</title>
        <authorList>
            <person name="Velsko I."/>
        </authorList>
    </citation>
    <scope>NUCLEOTIDE SEQUENCE [LARGE SCALE GENOMIC DNA]</scope>
    <source>
        <strain evidence="4 6">BCA12</strain>
        <strain evidence="3 7">BCC15</strain>
    </source>
</reference>
<keyword evidence="1" id="KW-0175">Coiled coil</keyword>
<gene>
    <name evidence="4" type="ORF">D8855_02215</name>
    <name evidence="3" type="ORF">D8865_04905</name>
    <name evidence="2" type="ORF">SK578_1301</name>
</gene>
<evidence type="ECO:0000256" key="1">
    <source>
        <dbReference type="SAM" id="Coils"/>
    </source>
</evidence>
<sequence>MVNRDIINLELSLKQREESLKVKKRHLYIVRDEYDQLTKKSKFFFSEVAELMSKSDDSYYFKDLESQHLQASQKLQTYFQEQEELLKQSQKLLEVDKEQLKQLEREVREKNGG</sequence>
<proteinExistence type="predicted"/>
<dbReference type="Proteomes" id="UP000277742">
    <property type="component" value="Unassembled WGS sequence"/>
</dbReference>
<protein>
    <submittedName>
        <fullName evidence="2">Uncharacterized protein</fullName>
    </submittedName>
</protein>
<dbReference type="EMBL" id="JPFY01000013">
    <property type="protein sequence ID" value="KEQ45204.1"/>
    <property type="molecule type" value="Genomic_DNA"/>
</dbReference>
<name>A0A081QQI1_STRMT</name>
<feature type="coiled-coil region" evidence="1">
    <location>
        <begin position="79"/>
        <end position="113"/>
    </location>
</feature>
<evidence type="ECO:0000313" key="4">
    <source>
        <dbReference type="EMBL" id="RSI84213.1"/>
    </source>
</evidence>
<evidence type="ECO:0000313" key="3">
    <source>
        <dbReference type="EMBL" id="RSI61662.1"/>
    </source>
</evidence>
<accession>A0A081QQI1</accession>
<evidence type="ECO:0000313" key="2">
    <source>
        <dbReference type="EMBL" id="KEQ45204.1"/>
    </source>
</evidence>
<reference evidence="2 5" key="1">
    <citation type="submission" date="2014-05" db="EMBL/GenBank/DDBJ databases">
        <authorList>
            <person name="Daugherty S.C."/>
            <person name="Tallon L.J."/>
            <person name="Sadzewicz L."/>
            <person name="Kilian M."/>
            <person name="Tettelin H."/>
        </authorList>
    </citation>
    <scope>NUCLEOTIDE SEQUENCE [LARGE SCALE GENOMIC DNA]</scope>
    <source>
        <strain evidence="2 5">SK578</strain>
    </source>
</reference>
<evidence type="ECO:0000313" key="7">
    <source>
        <dbReference type="Proteomes" id="UP000278653"/>
    </source>
</evidence>
<dbReference type="PATRIC" id="fig|28037.93.peg.1255"/>
<dbReference type="AlphaFoldDB" id="A0A081QQI1"/>
<evidence type="ECO:0000313" key="6">
    <source>
        <dbReference type="Proteomes" id="UP000277742"/>
    </source>
</evidence>
<dbReference type="Proteomes" id="UP000278653">
    <property type="component" value="Unassembled WGS sequence"/>
</dbReference>
<dbReference type="EMBL" id="RJNH01000004">
    <property type="protein sequence ID" value="RSI61662.1"/>
    <property type="molecule type" value="Genomic_DNA"/>
</dbReference>
<comment type="caution">
    <text evidence="2">The sequence shown here is derived from an EMBL/GenBank/DDBJ whole genome shotgun (WGS) entry which is preliminary data.</text>
</comment>
<dbReference type="EMBL" id="RJNR01000002">
    <property type="protein sequence ID" value="RSI84213.1"/>
    <property type="molecule type" value="Genomic_DNA"/>
</dbReference>
<dbReference type="RefSeq" id="WP_004269707.1">
    <property type="nucleotide sequence ID" value="NZ_CAMHZR010000001.1"/>
</dbReference>
<evidence type="ECO:0000313" key="5">
    <source>
        <dbReference type="Proteomes" id="UP000028089"/>
    </source>
</evidence>
<dbReference type="Proteomes" id="UP000028089">
    <property type="component" value="Unassembled WGS sequence"/>
</dbReference>